<evidence type="ECO:0000313" key="2">
    <source>
        <dbReference type="Proteomes" id="UP001154322"/>
    </source>
</evidence>
<dbReference type="RefSeq" id="WP_213429025.1">
    <property type="nucleotide sequence ID" value="NZ_AP031286.1"/>
</dbReference>
<evidence type="ECO:0000313" key="1">
    <source>
        <dbReference type="EMBL" id="CAH8246601.1"/>
    </source>
</evidence>
<sequence>MFEIAKPRLANETEVLERTGYPAGGVPAASGGLGRAWHRNEECGCEKNSSHHFGYFSQRNHLLLQTSSTYNAIILLNMENIRGSSQQAEIYLYNKYRNHYDEEGESRYWKCEG</sequence>
<accession>A0ABM9G5Y1</accession>
<dbReference type="Proteomes" id="UP001154322">
    <property type="component" value="Unassembled WGS sequence"/>
</dbReference>
<keyword evidence="2" id="KW-1185">Reference proteome</keyword>
<name>A0ABM9G5Y1_9BACL</name>
<reference evidence="1" key="1">
    <citation type="submission" date="2022-06" db="EMBL/GenBank/DDBJ databases">
        <authorList>
            <person name="Dietemann V."/>
            <person name="Ory F."/>
            <person name="Dainat B."/>
            <person name="Oberhansli S."/>
        </authorList>
    </citation>
    <scope>NUCLEOTIDE SEQUENCE</scope>
    <source>
        <strain evidence="1">Ena-SAMPLE-TAB-26-04-2022-14:26:32:270-5432</strain>
    </source>
</reference>
<organism evidence="1 2">
    <name type="scientific">Paenibacillus melissococcoides</name>
    <dbReference type="NCBI Taxonomy" id="2912268"/>
    <lineage>
        <taxon>Bacteria</taxon>
        <taxon>Bacillati</taxon>
        <taxon>Bacillota</taxon>
        <taxon>Bacilli</taxon>
        <taxon>Bacillales</taxon>
        <taxon>Paenibacillaceae</taxon>
        <taxon>Paenibacillus</taxon>
    </lineage>
</organism>
<protein>
    <submittedName>
        <fullName evidence="1">Uncharacterized protein</fullName>
    </submittedName>
</protein>
<comment type="caution">
    <text evidence="1">The sequence shown here is derived from an EMBL/GenBank/DDBJ whole genome shotgun (WGS) entry which is preliminary data.</text>
</comment>
<proteinExistence type="predicted"/>
<dbReference type="EMBL" id="CALYLO010000005">
    <property type="protein sequence ID" value="CAH8246601.1"/>
    <property type="molecule type" value="Genomic_DNA"/>
</dbReference>
<gene>
    <name evidence="1" type="ORF">WJ0W_003835</name>
</gene>